<dbReference type="PANTHER" id="PTHR13078">
    <property type="entry name" value="PEROXISOMAL MULTIFUNCTIONAL ENZYME TYPE 2-RELATED"/>
    <property type="match status" value="1"/>
</dbReference>
<dbReference type="InterPro" id="IPR029069">
    <property type="entry name" value="HotDog_dom_sf"/>
</dbReference>
<protein>
    <submittedName>
        <fullName evidence="4">MaoC/PaaZ C-terminal domain-containing protein</fullName>
    </submittedName>
</protein>
<evidence type="ECO:0000313" key="4">
    <source>
        <dbReference type="EMBL" id="MFC7446789.1"/>
    </source>
</evidence>
<dbReference type="SUPFAM" id="SSF54637">
    <property type="entry name" value="Thioesterase/thiol ester dehydrase-isomerase"/>
    <property type="match status" value="2"/>
</dbReference>
<reference evidence="5" key="1">
    <citation type="journal article" date="2019" name="Int. J. Syst. Evol. Microbiol.">
        <title>The Global Catalogue of Microorganisms (GCM) 10K type strain sequencing project: providing services to taxonomists for standard genome sequencing and annotation.</title>
        <authorList>
            <consortium name="The Broad Institute Genomics Platform"/>
            <consortium name="The Broad Institute Genome Sequencing Center for Infectious Disease"/>
            <person name="Wu L."/>
            <person name="Ma J."/>
        </authorList>
    </citation>
    <scope>NUCLEOTIDE SEQUENCE [LARGE SCALE GENOMIC DNA]</scope>
    <source>
        <strain evidence="5">ICMP 19430</strain>
    </source>
</reference>
<feature type="domain" description="Peroxisomal multifunctional enzyme type 2-like N-terminal" evidence="3">
    <location>
        <begin position="25"/>
        <end position="124"/>
    </location>
</feature>
<dbReference type="Gene3D" id="3.10.129.10">
    <property type="entry name" value="Hotdog Thioesterase"/>
    <property type="match status" value="1"/>
</dbReference>
<gene>
    <name evidence="4" type="ORF">ACFQS9_02690</name>
</gene>
<evidence type="ECO:0000256" key="1">
    <source>
        <dbReference type="ARBA" id="ARBA00005254"/>
    </source>
</evidence>
<dbReference type="EMBL" id="JBHTCS010000002">
    <property type="protein sequence ID" value="MFC7446789.1"/>
    <property type="molecule type" value="Genomic_DNA"/>
</dbReference>
<proteinExistence type="inferred from homology"/>
<dbReference type="RefSeq" id="WP_378401284.1">
    <property type="nucleotide sequence ID" value="NZ_JBHTCS010000002.1"/>
</dbReference>
<name>A0ABW2RTH1_9NOCA</name>
<dbReference type="PANTHER" id="PTHR13078:SF56">
    <property type="entry name" value="PEROXISOMAL MULTIFUNCTIONAL ENZYME TYPE 2"/>
    <property type="match status" value="1"/>
</dbReference>
<accession>A0ABW2RTH1</accession>
<keyword evidence="5" id="KW-1185">Reference proteome</keyword>
<dbReference type="Pfam" id="PF01575">
    <property type="entry name" value="MaoC_dehydratas"/>
    <property type="match status" value="1"/>
</dbReference>
<evidence type="ECO:0000313" key="5">
    <source>
        <dbReference type="Proteomes" id="UP001596484"/>
    </source>
</evidence>
<evidence type="ECO:0000259" key="2">
    <source>
        <dbReference type="Pfam" id="PF01575"/>
    </source>
</evidence>
<dbReference type="Proteomes" id="UP001596484">
    <property type="component" value="Unassembled WGS sequence"/>
</dbReference>
<organism evidence="4 5">
    <name type="scientific">Rhodococcus daqingensis</name>
    <dbReference type="NCBI Taxonomy" id="2479363"/>
    <lineage>
        <taxon>Bacteria</taxon>
        <taxon>Bacillati</taxon>
        <taxon>Actinomycetota</taxon>
        <taxon>Actinomycetes</taxon>
        <taxon>Mycobacteriales</taxon>
        <taxon>Nocardiaceae</taxon>
        <taxon>Rhodococcus</taxon>
    </lineage>
</organism>
<comment type="caution">
    <text evidence="4">The sequence shown here is derived from an EMBL/GenBank/DDBJ whole genome shotgun (WGS) entry which is preliminary data.</text>
</comment>
<dbReference type="InterPro" id="IPR054357">
    <property type="entry name" value="MFE-2_N"/>
</dbReference>
<evidence type="ECO:0000259" key="3">
    <source>
        <dbReference type="Pfam" id="PF22622"/>
    </source>
</evidence>
<dbReference type="Pfam" id="PF22622">
    <property type="entry name" value="MFE-2_hydrat-2_N"/>
    <property type="match status" value="1"/>
</dbReference>
<dbReference type="InterPro" id="IPR002539">
    <property type="entry name" value="MaoC-like_dom"/>
</dbReference>
<sequence length="272" mass="28835">MTTTETNIDNAGSWRGADLGTRTVSYTERDAIIYALAVGAQATELDLVFEDRLRVLPTFALTLAQWAPDELGSRGAFDTKTALHGSQELKVLKALPRSGELTLAASVGEVWDKGAAAVFEVRVECEYFVATWSLFAPGYGGFGGERGPSKPPAPEGEPNLSAELATFETQAALYRLTGDLHHIHIDPAAAERIGQPRPILQGLCTLAASTLPLARALGVHPADLVELSGRFSAPVFPGQALPVRGWRDGDAVEFEVGADTVAIAGAHARFAS</sequence>
<feature type="domain" description="MaoC-like" evidence="2">
    <location>
        <begin position="153"/>
        <end position="256"/>
    </location>
</feature>
<comment type="similarity">
    <text evidence="1">Belongs to the enoyl-CoA hydratase/isomerase family.</text>
</comment>